<feature type="region of interest" description="Disordered" evidence="1">
    <location>
        <begin position="1"/>
        <end position="36"/>
    </location>
</feature>
<evidence type="ECO:0000313" key="4">
    <source>
        <dbReference type="EMBL" id="ETV96968.1"/>
    </source>
</evidence>
<protein>
    <recommendedName>
        <fullName evidence="5">SGNH hydrolase-type esterase domain-containing protein</fullName>
    </recommendedName>
</protein>
<reference evidence="4" key="1">
    <citation type="submission" date="2013-12" db="EMBL/GenBank/DDBJ databases">
        <title>The Genome Sequence of Aphanomyces invadans NJM9701.</title>
        <authorList>
            <consortium name="The Broad Institute Genomics Platform"/>
            <person name="Russ C."/>
            <person name="Tyler B."/>
            <person name="van West P."/>
            <person name="Dieguez-Uribeondo J."/>
            <person name="Young S.K."/>
            <person name="Zeng Q."/>
            <person name="Gargeya S."/>
            <person name="Fitzgerald M."/>
            <person name="Abouelleil A."/>
            <person name="Alvarado L."/>
            <person name="Chapman S.B."/>
            <person name="Gainer-Dewar J."/>
            <person name="Goldberg J."/>
            <person name="Griggs A."/>
            <person name="Gujja S."/>
            <person name="Hansen M."/>
            <person name="Howarth C."/>
            <person name="Imamovic A."/>
            <person name="Ireland A."/>
            <person name="Larimer J."/>
            <person name="McCowan C."/>
            <person name="Murphy C."/>
            <person name="Pearson M."/>
            <person name="Poon T.W."/>
            <person name="Priest M."/>
            <person name="Roberts A."/>
            <person name="Saif S."/>
            <person name="Shea T."/>
            <person name="Sykes S."/>
            <person name="Wortman J."/>
            <person name="Nusbaum C."/>
            <person name="Birren B."/>
        </authorList>
    </citation>
    <scope>NUCLEOTIDE SEQUENCE [LARGE SCALE GENOMIC DNA]</scope>
    <source>
        <strain evidence="4">NJM9701</strain>
    </source>
</reference>
<dbReference type="CDD" id="cd01831">
    <property type="entry name" value="Endoglucanase_E_like"/>
    <property type="match status" value="1"/>
</dbReference>
<dbReference type="PANTHER" id="PTHR37834:SF2">
    <property type="entry name" value="ESTERASE, SGNH HYDROLASE-TYPE"/>
    <property type="match status" value="1"/>
</dbReference>
<dbReference type="VEuPathDB" id="FungiDB:H310_09820"/>
<dbReference type="Gene3D" id="3.40.50.1110">
    <property type="entry name" value="SGNH hydrolase"/>
    <property type="match status" value="1"/>
</dbReference>
<organism evidence="4">
    <name type="scientific">Aphanomyces invadans</name>
    <dbReference type="NCBI Taxonomy" id="157072"/>
    <lineage>
        <taxon>Eukaryota</taxon>
        <taxon>Sar</taxon>
        <taxon>Stramenopiles</taxon>
        <taxon>Oomycota</taxon>
        <taxon>Saprolegniomycetes</taxon>
        <taxon>Saprolegniales</taxon>
        <taxon>Verrucalvaceae</taxon>
        <taxon>Aphanomyces</taxon>
    </lineage>
</organism>
<dbReference type="eggNOG" id="ENOG502QUIZ">
    <property type="taxonomic scope" value="Eukaryota"/>
</dbReference>
<evidence type="ECO:0000259" key="2">
    <source>
        <dbReference type="Pfam" id="PF13472"/>
    </source>
</evidence>
<dbReference type="InterPro" id="IPR013830">
    <property type="entry name" value="SGNH_hydro"/>
</dbReference>
<dbReference type="Pfam" id="PF17996">
    <property type="entry name" value="CE2_N"/>
    <property type="match status" value="1"/>
</dbReference>
<feature type="domain" description="SGNH hydrolase-type esterase" evidence="2">
    <location>
        <begin position="206"/>
        <end position="369"/>
    </location>
</feature>
<dbReference type="InterPro" id="IPR052762">
    <property type="entry name" value="PCW_deacetylase/CE"/>
</dbReference>
<feature type="compositionally biased region" description="Low complexity" evidence="1">
    <location>
        <begin position="20"/>
        <end position="31"/>
    </location>
</feature>
<evidence type="ECO:0000256" key="1">
    <source>
        <dbReference type="SAM" id="MobiDB-lite"/>
    </source>
</evidence>
<name>A0A024TSH8_9STRA</name>
<dbReference type="EMBL" id="KI913974">
    <property type="protein sequence ID" value="ETV96968.1"/>
    <property type="molecule type" value="Genomic_DNA"/>
</dbReference>
<feature type="domain" description="Carbohydrate esterase 2 N-terminal" evidence="3">
    <location>
        <begin position="89"/>
        <end position="194"/>
    </location>
</feature>
<dbReference type="InterPro" id="IPR037461">
    <property type="entry name" value="CtCE2-like_dom"/>
</dbReference>
<evidence type="ECO:0008006" key="5">
    <source>
        <dbReference type="Google" id="ProtNLM"/>
    </source>
</evidence>
<dbReference type="OrthoDB" id="426133at2759"/>
<dbReference type="SUPFAM" id="SSF52266">
    <property type="entry name" value="SGNH hydrolase"/>
    <property type="match status" value="1"/>
</dbReference>
<dbReference type="PANTHER" id="PTHR37834">
    <property type="entry name" value="GDSL-LIKE LIPASE/ACYLHYDROLASE DOMAIN PROTEIN (AFU_ORTHOLOGUE AFUA_2G00620)"/>
    <property type="match status" value="1"/>
</dbReference>
<dbReference type="Pfam" id="PF13472">
    <property type="entry name" value="Lipase_GDSL_2"/>
    <property type="match status" value="1"/>
</dbReference>
<gene>
    <name evidence="4" type="ORF">H310_09820</name>
</gene>
<sequence length="455" mass="50347">MAHPPTPPSKAIGGSRDGALGSTNSGSLSTSDPEVLHGDDVSPLEVYNFDVTKYKDGSFKLVTAVDPLVYLSGRFLRHDEHAARKTKVNSVQFDWPHCGFSIRVKHTRSVGIRLKGEGNYFNVFVDGVFKCILRASLKASCCDVATFGDDAFDSDDEHTVTVSKRTEPQMRGAVSTFKVCTFYGFVVEKAAVVLPFDPGFRHRIEFIGDSDTCGFGNEGVTSSSKGIFGMKGRMENVYNGYACITARMFHAESHILAWSGKGVKSNLGDWGPNMSSMWKKTIASREFAWDLDSWQPHAVVINLGTQDLFPPASSEAEIVEAYTALLEDVRHHRPEAHIFCVVCDENCMSGEDDDVNRSRISLQLQEITKVAMSRVKKMDLRMHYAFIKIPGGLAPSDFANMKHYAVSGHVKFAQALAKEIAFRTEWDVTDDPVTIPYPQPKHQILVPSDKQCSIS</sequence>
<dbReference type="InterPro" id="IPR040794">
    <property type="entry name" value="CE2_N"/>
</dbReference>
<dbReference type="GeneID" id="20086870"/>
<proteinExistence type="predicted"/>
<dbReference type="RefSeq" id="XP_008874214.1">
    <property type="nucleotide sequence ID" value="XM_008875992.1"/>
</dbReference>
<dbReference type="AlphaFoldDB" id="A0A024TSH8"/>
<dbReference type="GO" id="GO:0052689">
    <property type="term" value="F:carboxylic ester hydrolase activity"/>
    <property type="evidence" value="ECO:0007669"/>
    <property type="project" value="InterPro"/>
</dbReference>
<dbReference type="Gene3D" id="2.60.120.260">
    <property type="entry name" value="Galactose-binding domain-like"/>
    <property type="match status" value="1"/>
</dbReference>
<dbReference type="InterPro" id="IPR036514">
    <property type="entry name" value="SGNH_hydro_sf"/>
</dbReference>
<accession>A0A024TSH8</accession>
<dbReference type="STRING" id="157072.A0A024TSH8"/>
<evidence type="ECO:0000259" key="3">
    <source>
        <dbReference type="Pfam" id="PF17996"/>
    </source>
</evidence>